<dbReference type="InterPro" id="IPR036010">
    <property type="entry name" value="2Fe-2S_ferredoxin-like_sf"/>
</dbReference>
<dbReference type="RefSeq" id="WP_096993505.1">
    <property type="nucleotide sequence ID" value="NZ_JBHSII010000011.1"/>
</dbReference>
<dbReference type="Pfam" id="PF00111">
    <property type="entry name" value="Fer2"/>
    <property type="match status" value="1"/>
</dbReference>
<dbReference type="SUPFAM" id="SSF54292">
    <property type="entry name" value="2Fe-2S ferredoxin-like"/>
    <property type="match status" value="1"/>
</dbReference>
<dbReference type="AlphaFoldDB" id="A0A240EI24"/>
<proteinExistence type="predicted"/>
<protein>
    <submittedName>
        <fullName evidence="2">NADH dehydrogenase subunit G</fullName>
    </submittedName>
</protein>
<dbReference type="OrthoDB" id="9810782at2"/>
<gene>
    <name evidence="2" type="ORF">VTH8203_01942</name>
</gene>
<dbReference type="Gene3D" id="3.10.20.740">
    <property type="match status" value="1"/>
</dbReference>
<dbReference type="GO" id="GO:0051536">
    <property type="term" value="F:iron-sulfur cluster binding"/>
    <property type="evidence" value="ECO:0007669"/>
    <property type="project" value="InterPro"/>
</dbReference>
<dbReference type="Proteomes" id="UP000219336">
    <property type="component" value="Unassembled WGS sequence"/>
</dbReference>
<reference evidence="3" key="1">
    <citation type="submission" date="2016-06" db="EMBL/GenBank/DDBJ databases">
        <authorList>
            <person name="Rodrigo-Torres L."/>
            <person name="Arahal R.D."/>
            <person name="Lucena T."/>
        </authorList>
    </citation>
    <scope>NUCLEOTIDE SEQUENCE [LARGE SCALE GENOMIC DNA]</scope>
    <source>
        <strain evidence="3">CECT8203</strain>
    </source>
</reference>
<feature type="domain" description="2Fe-2S ferredoxin-type" evidence="1">
    <location>
        <begin position="11"/>
        <end position="64"/>
    </location>
</feature>
<evidence type="ECO:0000259" key="1">
    <source>
        <dbReference type="Pfam" id="PF00111"/>
    </source>
</evidence>
<sequence length="109" mass="11882">MFQIKPATLIIDGQTTVIGALEKNLVELASRVGIRIPAPCLKNKRKHGCCKACLVEVDGKQTYACSSQPKSKSEVVVKRPDLEQIRKASLQNFKQQVKSSETSSCGCSC</sequence>
<dbReference type="InterPro" id="IPR001041">
    <property type="entry name" value="2Fe-2S_ferredoxin-type"/>
</dbReference>
<dbReference type="EMBL" id="OANU01000023">
    <property type="protein sequence ID" value="SNX48324.1"/>
    <property type="molecule type" value="Genomic_DNA"/>
</dbReference>
<organism evidence="2 3">
    <name type="scientific">Vibrio thalassae</name>
    <dbReference type="NCBI Taxonomy" id="1243014"/>
    <lineage>
        <taxon>Bacteria</taxon>
        <taxon>Pseudomonadati</taxon>
        <taxon>Pseudomonadota</taxon>
        <taxon>Gammaproteobacteria</taxon>
        <taxon>Vibrionales</taxon>
        <taxon>Vibrionaceae</taxon>
        <taxon>Vibrio</taxon>
    </lineage>
</organism>
<name>A0A240EI24_9VIBR</name>
<accession>A0A240EI24</accession>
<keyword evidence="3" id="KW-1185">Reference proteome</keyword>
<evidence type="ECO:0000313" key="2">
    <source>
        <dbReference type="EMBL" id="SNX48324.1"/>
    </source>
</evidence>
<evidence type="ECO:0000313" key="3">
    <source>
        <dbReference type="Proteomes" id="UP000219336"/>
    </source>
</evidence>